<dbReference type="PANTHER" id="PTHR46157:SF4">
    <property type="entry name" value="K(+) EFFLUX ANTIPORTER 3, CHLOROPLASTIC"/>
    <property type="match status" value="1"/>
</dbReference>
<keyword evidence="8" id="KW-0406">Ion transport</keyword>
<dbReference type="InterPro" id="IPR006037">
    <property type="entry name" value="RCK_C"/>
</dbReference>
<accession>A0A4Z0BS42</accession>
<dbReference type="GO" id="GO:0006813">
    <property type="term" value="P:potassium ion transport"/>
    <property type="evidence" value="ECO:0007669"/>
    <property type="project" value="UniProtKB-KW"/>
</dbReference>
<evidence type="ECO:0000313" key="13">
    <source>
        <dbReference type="EMBL" id="TFZ02117.1"/>
    </source>
</evidence>
<dbReference type="PROSITE" id="PS51201">
    <property type="entry name" value="RCK_N"/>
    <property type="match status" value="1"/>
</dbReference>
<feature type="transmembrane region" description="Helical" evidence="10">
    <location>
        <begin position="300"/>
        <end position="321"/>
    </location>
</feature>
<name>A0A4Z0BS42_9BURK</name>
<evidence type="ECO:0000256" key="7">
    <source>
        <dbReference type="ARBA" id="ARBA00022989"/>
    </source>
</evidence>
<dbReference type="InterPro" id="IPR036721">
    <property type="entry name" value="RCK_C_sf"/>
</dbReference>
<keyword evidence="9 10" id="KW-0472">Membrane</keyword>
<organism evidence="13 14">
    <name type="scientific">Ramlibacter humi</name>
    <dbReference type="NCBI Taxonomy" id="2530451"/>
    <lineage>
        <taxon>Bacteria</taxon>
        <taxon>Pseudomonadati</taxon>
        <taxon>Pseudomonadota</taxon>
        <taxon>Betaproteobacteria</taxon>
        <taxon>Burkholderiales</taxon>
        <taxon>Comamonadaceae</taxon>
        <taxon>Ramlibacter</taxon>
    </lineage>
</organism>
<feature type="domain" description="RCK N-terminal" evidence="11">
    <location>
        <begin position="413"/>
        <end position="530"/>
    </location>
</feature>
<dbReference type="SUPFAM" id="SSF51735">
    <property type="entry name" value="NAD(P)-binding Rossmann-fold domains"/>
    <property type="match status" value="1"/>
</dbReference>
<feature type="transmembrane region" description="Helical" evidence="10">
    <location>
        <begin position="84"/>
        <end position="106"/>
    </location>
</feature>
<dbReference type="OrthoDB" id="9781411at2"/>
<feature type="transmembrane region" description="Helical" evidence="10">
    <location>
        <begin position="274"/>
        <end position="294"/>
    </location>
</feature>
<dbReference type="Pfam" id="PF00999">
    <property type="entry name" value="Na_H_Exchanger"/>
    <property type="match status" value="1"/>
</dbReference>
<feature type="transmembrane region" description="Helical" evidence="10">
    <location>
        <begin position="29"/>
        <end position="46"/>
    </location>
</feature>
<dbReference type="InterPro" id="IPR006153">
    <property type="entry name" value="Cation/H_exchanger_TM"/>
</dbReference>
<dbReference type="InterPro" id="IPR038770">
    <property type="entry name" value="Na+/solute_symporter_sf"/>
</dbReference>
<evidence type="ECO:0000256" key="5">
    <source>
        <dbReference type="ARBA" id="ARBA00022692"/>
    </source>
</evidence>
<evidence type="ECO:0000256" key="4">
    <source>
        <dbReference type="ARBA" id="ARBA00022538"/>
    </source>
</evidence>
<dbReference type="Gene3D" id="3.30.70.1450">
    <property type="entry name" value="Regulator of K+ conductance, C-terminal domain"/>
    <property type="match status" value="1"/>
</dbReference>
<comment type="caution">
    <text evidence="13">The sequence shown here is derived from an EMBL/GenBank/DDBJ whole genome shotgun (WGS) entry which is preliminary data.</text>
</comment>
<evidence type="ECO:0000256" key="6">
    <source>
        <dbReference type="ARBA" id="ARBA00022958"/>
    </source>
</evidence>
<evidence type="ECO:0000313" key="14">
    <source>
        <dbReference type="Proteomes" id="UP000297839"/>
    </source>
</evidence>
<evidence type="ECO:0000256" key="2">
    <source>
        <dbReference type="ARBA" id="ARBA00022448"/>
    </source>
</evidence>
<feature type="transmembrane region" description="Helical" evidence="10">
    <location>
        <begin position="357"/>
        <end position="380"/>
    </location>
</feature>
<feature type="domain" description="RCK C-terminal" evidence="12">
    <location>
        <begin position="576"/>
        <end position="660"/>
    </location>
</feature>
<keyword evidence="6" id="KW-0630">Potassium</keyword>
<feature type="transmembrane region" description="Helical" evidence="10">
    <location>
        <begin position="333"/>
        <end position="351"/>
    </location>
</feature>
<evidence type="ECO:0000256" key="8">
    <source>
        <dbReference type="ARBA" id="ARBA00023065"/>
    </source>
</evidence>
<dbReference type="GO" id="GO:1902600">
    <property type="term" value="P:proton transmembrane transport"/>
    <property type="evidence" value="ECO:0007669"/>
    <property type="project" value="InterPro"/>
</dbReference>
<evidence type="ECO:0000259" key="11">
    <source>
        <dbReference type="PROSITE" id="PS51201"/>
    </source>
</evidence>
<dbReference type="EMBL" id="SMLK01000003">
    <property type="protein sequence ID" value="TFZ02117.1"/>
    <property type="molecule type" value="Genomic_DNA"/>
</dbReference>
<dbReference type="SUPFAM" id="SSF116726">
    <property type="entry name" value="TrkA C-terminal domain-like"/>
    <property type="match status" value="1"/>
</dbReference>
<dbReference type="Pfam" id="PF02254">
    <property type="entry name" value="TrkA_N"/>
    <property type="match status" value="1"/>
</dbReference>
<dbReference type="PANTHER" id="PTHR46157">
    <property type="entry name" value="K(+) EFFLUX ANTIPORTER 3, CHLOROPLASTIC"/>
    <property type="match status" value="1"/>
</dbReference>
<feature type="transmembrane region" description="Helical" evidence="10">
    <location>
        <begin position="118"/>
        <end position="141"/>
    </location>
</feature>
<gene>
    <name evidence="13" type="ORF">EZ216_12115</name>
</gene>
<feature type="transmembrane region" description="Helical" evidence="10">
    <location>
        <begin position="52"/>
        <end position="72"/>
    </location>
</feature>
<dbReference type="InterPro" id="IPR003148">
    <property type="entry name" value="RCK_N"/>
</dbReference>
<keyword evidence="14" id="KW-1185">Reference proteome</keyword>
<dbReference type="GO" id="GO:0008324">
    <property type="term" value="F:monoatomic cation transmembrane transporter activity"/>
    <property type="evidence" value="ECO:0007669"/>
    <property type="project" value="InterPro"/>
</dbReference>
<keyword evidence="7 10" id="KW-1133">Transmembrane helix</keyword>
<protein>
    <submittedName>
        <fullName evidence="13">Potassium transporter</fullName>
    </submittedName>
</protein>
<keyword evidence="2" id="KW-0813">Transport</keyword>
<evidence type="ECO:0000256" key="9">
    <source>
        <dbReference type="ARBA" id="ARBA00023136"/>
    </source>
</evidence>
<dbReference type="InterPro" id="IPR036291">
    <property type="entry name" value="NAD(P)-bd_dom_sf"/>
</dbReference>
<feature type="transmembrane region" description="Helical" evidence="10">
    <location>
        <begin position="244"/>
        <end position="262"/>
    </location>
</feature>
<dbReference type="PROSITE" id="PS51202">
    <property type="entry name" value="RCK_C"/>
    <property type="match status" value="1"/>
</dbReference>
<evidence type="ECO:0000259" key="12">
    <source>
        <dbReference type="PROSITE" id="PS51202"/>
    </source>
</evidence>
<dbReference type="GO" id="GO:0005886">
    <property type="term" value="C:plasma membrane"/>
    <property type="evidence" value="ECO:0007669"/>
    <property type="project" value="TreeGrafter"/>
</dbReference>
<dbReference type="AlphaFoldDB" id="A0A4Z0BS42"/>
<reference evidence="13 14" key="1">
    <citation type="submission" date="2019-03" db="EMBL/GenBank/DDBJ databases">
        <title>Ramlibacter sp. 18x22-1, whole genome shotgun sequence.</title>
        <authorList>
            <person name="Zhang X."/>
            <person name="Feng G."/>
            <person name="Zhu H."/>
        </authorList>
    </citation>
    <scope>NUCLEOTIDE SEQUENCE [LARGE SCALE GENOMIC DNA]</scope>
    <source>
        <strain evidence="13 14">18x22-1</strain>
    </source>
</reference>
<keyword evidence="3" id="KW-0050">Antiport</keyword>
<dbReference type="Pfam" id="PF02080">
    <property type="entry name" value="TrkA_C"/>
    <property type="match status" value="1"/>
</dbReference>
<feature type="transmembrane region" description="Helical" evidence="10">
    <location>
        <begin position="181"/>
        <end position="201"/>
    </location>
</feature>
<dbReference type="RefSeq" id="WP_135250213.1">
    <property type="nucleotide sequence ID" value="NZ_SMLK01000003.1"/>
</dbReference>
<keyword evidence="4" id="KW-0633">Potassium transport</keyword>
<feature type="transmembrane region" description="Helical" evidence="10">
    <location>
        <begin position="6"/>
        <end position="24"/>
    </location>
</feature>
<feature type="transmembrane region" description="Helical" evidence="10">
    <location>
        <begin position="153"/>
        <end position="175"/>
    </location>
</feature>
<proteinExistence type="predicted"/>
<evidence type="ECO:0000256" key="1">
    <source>
        <dbReference type="ARBA" id="ARBA00004141"/>
    </source>
</evidence>
<evidence type="ECO:0000256" key="3">
    <source>
        <dbReference type="ARBA" id="ARBA00022449"/>
    </source>
</evidence>
<dbReference type="Gene3D" id="1.20.1530.20">
    <property type="match status" value="1"/>
</dbReference>
<evidence type="ECO:0000256" key="10">
    <source>
        <dbReference type="SAM" id="Phobius"/>
    </source>
</evidence>
<dbReference type="Gene3D" id="3.40.50.720">
    <property type="entry name" value="NAD(P)-binding Rossmann-like Domain"/>
    <property type="match status" value="1"/>
</dbReference>
<sequence>MTTLELTLVYLLAAVLGVVASRSLKLPPMLGYLVVGVVIGPNALALGENSEAVRYLGEFGVVFLMFVIGLEFNLPKLRAMRAHVFGLGLFQVVLTIVIGTAGSLALSTVLPQFWRMSWQTALVLSGALAMSSTAIVVKLVADRLELESEHGKRVMGVLLFQDLAVVPLLVLIPALGSKPEALLMALAFGTLKAAVLVTVLLTGGQRAMRWWLTLVARRKSEELFVLNLLLITLGLAWLTEHAGLSLALGAFIAGMLISETEYKHQVETDIRPFHDVLLGLFFVSIGMMLDWRLVGERWALVLLMLTVPVLFKLVLVTLLTWQMGATPGVSLRTGLYLAQAGEFGFVLLALAQQNQVIPAPLLAPVLASMVLSMLATPFIIMYSNWLVMKLVANEWLQQSLQMTTIARRSINANKHVIICGYGRCGQNLARVLERENIPYMALDLDPDRVRQAAAAGDSVVFGDAARLQALIAAGLARASAVVVTYLDVPGALKVLANTRAHAPQVPVIVRTQDDRELEKLQAAGATEVVPEALEGSLMLASHALALVGVPMRRVIRIVQDQRDERYNLLRGYFHGADDDTVEDLQQERLSTLTLPLGARAVGKPLAQFALHAMGVRVVSLRRADGKVAEVDRDPALADGDTLVLSGRPEALSVAEQKLLKG</sequence>
<comment type="subcellular location">
    <subcellularLocation>
        <location evidence="1">Membrane</location>
        <topology evidence="1">Multi-pass membrane protein</topology>
    </subcellularLocation>
</comment>
<dbReference type="Proteomes" id="UP000297839">
    <property type="component" value="Unassembled WGS sequence"/>
</dbReference>
<keyword evidence="5 10" id="KW-0812">Transmembrane</keyword>
<dbReference type="GO" id="GO:0015297">
    <property type="term" value="F:antiporter activity"/>
    <property type="evidence" value="ECO:0007669"/>
    <property type="project" value="UniProtKB-KW"/>
</dbReference>